<reference evidence="2 3" key="1">
    <citation type="submission" date="2018-10" db="EMBL/GenBank/DDBJ databases">
        <title>Improved assembly of the deer mouse Peromyscus maniculatus genome.</title>
        <authorList>
            <person name="Lassance J.-M."/>
            <person name="Hoekstra H.E."/>
        </authorList>
    </citation>
    <scope>NUCLEOTIDE SEQUENCE [LARGE SCALE GENOMIC DNA]</scope>
</reference>
<keyword evidence="3" id="KW-1185">Reference proteome</keyword>
<evidence type="ECO:0000313" key="2">
    <source>
        <dbReference type="Ensembl" id="ENSPEMP00000029880.1"/>
    </source>
</evidence>
<reference evidence="2" key="3">
    <citation type="submission" date="2025-09" db="UniProtKB">
        <authorList>
            <consortium name="Ensembl"/>
        </authorList>
    </citation>
    <scope>IDENTIFICATION</scope>
</reference>
<dbReference type="Ensembl" id="ENSPEMT00000040172.1">
    <property type="protein sequence ID" value="ENSPEMP00000029880.1"/>
    <property type="gene ID" value="ENSPEMG00000028962.1"/>
</dbReference>
<proteinExistence type="predicted"/>
<accession>A0A8C8UDV0</accession>
<reference evidence="2" key="2">
    <citation type="submission" date="2025-08" db="UniProtKB">
        <authorList>
            <consortium name="Ensembl"/>
        </authorList>
    </citation>
    <scope>IDENTIFICATION</scope>
</reference>
<sequence length="108" mass="11857">MCLRKSNHPIALYMLRSALHSLSLASSAITARVPTLLPAAQHILSNVLQRPSALVLSPHRPVHMTVDLNAKFVSWKSRTKYTDKPVKSRKSGGQDRTGCIRVHGPPSP</sequence>
<name>A0A8C8UDV0_PERMB</name>
<dbReference type="Proteomes" id="UP000694547">
    <property type="component" value="Chromosome 10"/>
</dbReference>
<evidence type="ECO:0000256" key="1">
    <source>
        <dbReference type="SAM" id="MobiDB-lite"/>
    </source>
</evidence>
<protein>
    <submittedName>
        <fullName evidence="2">Uncharacterized protein</fullName>
    </submittedName>
</protein>
<organism evidence="2 3">
    <name type="scientific">Peromyscus maniculatus bairdii</name>
    <name type="common">Prairie deer mouse</name>
    <dbReference type="NCBI Taxonomy" id="230844"/>
    <lineage>
        <taxon>Eukaryota</taxon>
        <taxon>Metazoa</taxon>
        <taxon>Chordata</taxon>
        <taxon>Craniata</taxon>
        <taxon>Vertebrata</taxon>
        <taxon>Euteleostomi</taxon>
        <taxon>Mammalia</taxon>
        <taxon>Eutheria</taxon>
        <taxon>Euarchontoglires</taxon>
        <taxon>Glires</taxon>
        <taxon>Rodentia</taxon>
        <taxon>Myomorpha</taxon>
        <taxon>Muroidea</taxon>
        <taxon>Cricetidae</taxon>
        <taxon>Neotominae</taxon>
        <taxon>Peromyscus</taxon>
    </lineage>
</organism>
<evidence type="ECO:0000313" key="3">
    <source>
        <dbReference type="Proteomes" id="UP000694547"/>
    </source>
</evidence>
<dbReference type="AlphaFoldDB" id="A0A8C8UDV0"/>
<feature type="region of interest" description="Disordered" evidence="1">
    <location>
        <begin position="80"/>
        <end position="108"/>
    </location>
</feature>